<protein>
    <submittedName>
        <fullName evidence="1">Uncharacterized protein</fullName>
    </submittedName>
</protein>
<gene>
    <name evidence="1" type="ORF">ABS311_01720</name>
</gene>
<evidence type="ECO:0000313" key="2">
    <source>
        <dbReference type="Proteomes" id="UP001467690"/>
    </source>
</evidence>
<accession>A0ABV1RCF4</accession>
<dbReference type="EMBL" id="JBELOE010000061">
    <property type="protein sequence ID" value="MER2490603.1"/>
    <property type="molecule type" value="Genomic_DNA"/>
</dbReference>
<name>A0ABV1RCF4_9ALTE</name>
<keyword evidence="2" id="KW-1185">Reference proteome</keyword>
<reference evidence="1 2" key="1">
    <citation type="submission" date="2024-06" db="EMBL/GenBank/DDBJ databases">
        <authorList>
            <person name="Chen R.Y."/>
        </authorList>
    </citation>
    <scope>NUCLEOTIDE SEQUENCE [LARGE SCALE GENOMIC DNA]</scope>
    <source>
        <strain evidence="1 2">D2</strain>
    </source>
</reference>
<proteinExistence type="predicted"/>
<evidence type="ECO:0000313" key="1">
    <source>
        <dbReference type="EMBL" id="MER2490603.1"/>
    </source>
</evidence>
<dbReference type="RefSeq" id="WP_143871834.1">
    <property type="nucleotide sequence ID" value="NZ_CP041660.1"/>
</dbReference>
<comment type="caution">
    <text evidence="1">The sequence shown here is derived from an EMBL/GenBank/DDBJ whole genome shotgun (WGS) entry which is preliminary data.</text>
</comment>
<organism evidence="1 2">
    <name type="scientific">Catenovulum sediminis</name>
    <dbReference type="NCBI Taxonomy" id="1740262"/>
    <lineage>
        <taxon>Bacteria</taxon>
        <taxon>Pseudomonadati</taxon>
        <taxon>Pseudomonadota</taxon>
        <taxon>Gammaproteobacteria</taxon>
        <taxon>Alteromonadales</taxon>
        <taxon>Alteromonadaceae</taxon>
        <taxon>Catenovulum</taxon>
    </lineage>
</organism>
<dbReference type="Proteomes" id="UP001467690">
    <property type="component" value="Unassembled WGS sequence"/>
</dbReference>
<sequence>MQNLNLNIKKKALGPTLAKGGKTTVETDNPNPNSDIDICYGGSSRICAGGTYDPNTGNAGGAVTYKNDSCC</sequence>